<dbReference type="InterPro" id="IPR002575">
    <property type="entry name" value="Aminoglycoside_PTrfase"/>
</dbReference>
<accession>A0A1H1YX18</accession>
<feature type="domain" description="Aminoglycoside phosphotransferase" evidence="1">
    <location>
        <begin position="121"/>
        <end position="169"/>
    </location>
</feature>
<evidence type="ECO:0000259" key="1">
    <source>
        <dbReference type="Pfam" id="PF01636"/>
    </source>
</evidence>
<sequence length="263" mass="29524">MPRSDDHETPLEGGFVNTVTRVGDTVRRSTGSWTPAVHALLRHLEGAGFEESPRVLGIDDRDREVLSYLPGETPPWTDWPDVLRCDDGVIQLGRLLRRYHDAVRSFRPSPGMEWRNPLAGSGEIIRHGDFSPFNTTWVDGTVVGVIDWDFARPGSPIDDLAYLAWQLVPLQPTGRCEQYGLDPEIDLRSRLRTLCEAYDGDYSPGAVVSAAIDVIQREGDETAELAAQRLHPWKLFADDGAVQAFAAEAQWLRDTEEWWSADR</sequence>
<dbReference type="Proteomes" id="UP000199103">
    <property type="component" value="Chromosome I"/>
</dbReference>
<name>A0A1H1YX18_9ACTN</name>
<dbReference type="AlphaFoldDB" id="A0A1H1YX18"/>
<dbReference type="SUPFAM" id="SSF56112">
    <property type="entry name" value="Protein kinase-like (PK-like)"/>
    <property type="match status" value="1"/>
</dbReference>
<dbReference type="InterPro" id="IPR011009">
    <property type="entry name" value="Kinase-like_dom_sf"/>
</dbReference>
<dbReference type="EMBL" id="LT629772">
    <property type="protein sequence ID" value="SDT25506.1"/>
    <property type="molecule type" value="Genomic_DNA"/>
</dbReference>
<evidence type="ECO:0000313" key="2">
    <source>
        <dbReference type="EMBL" id="SDT25506.1"/>
    </source>
</evidence>
<dbReference type="OrthoDB" id="236897at2"/>
<gene>
    <name evidence="2" type="ORF">SAMN04489812_4811</name>
</gene>
<dbReference type="RefSeq" id="WP_157683670.1">
    <property type="nucleotide sequence ID" value="NZ_LT629772.1"/>
</dbReference>
<evidence type="ECO:0000313" key="3">
    <source>
        <dbReference type="Proteomes" id="UP000199103"/>
    </source>
</evidence>
<dbReference type="Pfam" id="PF01636">
    <property type="entry name" value="APH"/>
    <property type="match status" value="1"/>
</dbReference>
<dbReference type="GO" id="GO:0016740">
    <property type="term" value="F:transferase activity"/>
    <property type="evidence" value="ECO:0007669"/>
    <property type="project" value="UniProtKB-KW"/>
</dbReference>
<keyword evidence="3" id="KW-1185">Reference proteome</keyword>
<dbReference type="Gene3D" id="3.90.1200.10">
    <property type="match status" value="1"/>
</dbReference>
<keyword evidence="2" id="KW-0808">Transferase</keyword>
<protein>
    <submittedName>
        <fullName evidence="2">Phosphotransferase enzyme family protein</fullName>
    </submittedName>
</protein>
<dbReference type="STRING" id="630515.SAMN04489812_4811"/>
<organism evidence="2 3">
    <name type="scientific">Microlunatus soli</name>
    <dbReference type="NCBI Taxonomy" id="630515"/>
    <lineage>
        <taxon>Bacteria</taxon>
        <taxon>Bacillati</taxon>
        <taxon>Actinomycetota</taxon>
        <taxon>Actinomycetes</taxon>
        <taxon>Propionibacteriales</taxon>
        <taxon>Propionibacteriaceae</taxon>
        <taxon>Microlunatus</taxon>
    </lineage>
</organism>
<proteinExistence type="predicted"/>
<reference evidence="2 3" key="1">
    <citation type="submission" date="2016-10" db="EMBL/GenBank/DDBJ databases">
        <authorList>
            <person name="de Groot N.N."/>
        </authorList>
    </citation>
    <scope>NUCLEOTIDE SEQUENCE [LARGE SCALE GENOMIC DNA]</scope>
    <source>
        <strain evidence="2 3">DSM 21800</strain>
    </source>
</reference>